<reference evidence="9" key="3">
    <citation type="journal article" date="2023" name="Microbiol. Resour. Announc.">
        <title>Draft Genome Sequence of Granulicatella sp. Strain S8, Isolated from a Marine Fish, Seriola quinqueradiata.</title>
        <authorList>
            <person name="Lee M."/>
            <person name="Farooq A."/>
            <person name="Jeong J.B."/>
            <person name="Jung M.Y."/>
        </authorList>
    </citation>
    <scope>NUCLEOTIDE SEQUENCE</scope>
    <source>
        <strain evidence="9">S8</strain>
    </source>
</reference>
<evidence type="ECO:0000256" key="8">
    <source>
        <dbReference type="NCBIfam" id="TIGR02209"/>
    </source>
</evidence>
<evidence type="ECO:0000256" key="4">
    <source>
        <dbReference type="ARBA" id="ARBA00022989"/>
    </source>
</evidence>
<evidence type="ECO:0000256" key="6">
    <source>
        <dbReference type="ARBA" id="ARBA00023306"/>
    </source>
</evidence>
<keyword evidence="4 7" id="KW-1133">Transmembrane helix</keyword>
<reference evidence="9" key="2">
    <citation type="journal article" date="2023" name="Curr. Microbiol.">
        <title>Granulicatella seriolae sp. nov., a Novel Facultative Anaerobe Isolated from Yellowtail Marine Fish.</title>
        <authorList>
            <person name="Lee M."/>
            <person name="Choi Y.J."/>
            <person name="Farooq A."/>
            <person name="Jeong J.B."/>
            <person name="Jung M.Y."/>
        </authorList>
    </citation>
    <scope>NUCLEOTIDE SEQUENCE</scope>
    <source>
        <strain evidence="9">S8</strain>
    </source>
</reference>
<organism evidence="9 10">
    <name type="scientific">Granulicatella seriolae</name>
    <dbReference type="NCBI Taxonomy" id="2967226"/>
    <lineage>
        <taxon>Bacteria</taxon>
        <taxon>Bacillati</taxon>
        <taxon>Bacillota</taxon>
        <taxon>Bacilli</taxon>
        <taxon>Lactobacillales</taxon>
        <taxon>Carnobacteriaceae</taxon>
        <taxon>Granulicatella</taxon>
    </lineage>
</organism>
<keyword evidence="3 7" id="KW-0812">Transmembrane</keyword>
<protein>
    <recommendedName>
        <fullName evidence="7 8">Cell division protein FtsL</fullName>
    </recommendedName>
</protein>
<dbReference type="RefSeq" id="WP_256945192.1">
    <property type="nucleotide sequence ID" value="NZ_JANHNZ010000004.1"/>
</dbReference>
<dbReference type="Proteomes" id="UP001059480">
    <property type="component" value="Unassembled WGS sequence"/>
</dbReference>
<dbReference type="GO" id="GO:0051301">
    <property type="term" value="P:cell division"/>
    <property type="evidence" value="ECO:0007669"/>
    <property type="project" value="UniProtKB-KW"/>
</dbReference>
<keyword evidence="6 7" id="KW-0131">Cell cycle</keyword>
<dbReference type="NCBIfam" id="TIGR02209">
    <property type="entry name" value="ftsL_broad"/>
    <property type="match status" value="1"/>
</dbReference>
<keyword evidence="1 7" id="KW-1003">Cell membrane</keyword>
<evidence type="ECO:0000313" key="10">
    <source>
        <dbReference type="Proteomes" id="UP001059480"/>
    </source>
</evidence>
<evidence type="ECO:0000256" key="2">
    <source>
        <dbReference type="ARBA" id="ARBA00022618"/>
    </source>
</evidence>
<keyword evidence="5 7" id="KW-0472">Membrane</keyword>
<reference evidence="9" key="1">
    <citation type="submission" date="2022-07" db="EMBL/GenBank/DDBJ databases">
        <authorList>
            <person name="Jung M.-Y."/>
            <person name="Lee M."/>
        </authorList>
    </citation>
    <scope>NUCLEOTIDE SEQUENCE</scope>
    <source>
        <strain evidence="9">S8</strain>
    </source>
</reference>
<dbReference type="EMBL" id="JANHNZ010000004">
    <property type="protein sequence ID" value="MCQ9210078.1"/>
    <property type="molecule type" value="Genomic_DNA"/>
</dbReference>
<evidence type="ECO:0000256" key="3">
    <source>
        <dbReference type="ARBA" id="ARBA00022692"/>
    </source>
</evidence>
<comment type="similarity">
    <text evidence="7">Belongs to the FtsL family.</text>
</comment>
<comment type="caution">
    <text evidence="9">The sequence shown here is derived from an EMBL/GenBank/DDBJ whole genome shotgun (WGS) entry which is preliminary data.</text>
</comment>
<evidence type="ECO:0000256" key="5">
    <source>
        <dbReference type="ARBA" id="ARBA00023136"/>
    </source>
</evidence>
<dbReference type="InterPro" id="IPR011922">
    <property type="entry name" value="Cell_div_FtsL"/>
</dbReference>
<evidence type="ECO:0000256" key="1">
    <source>
        <dbReference type="ARBA" id="ARBA00022475"/>
    </source>
</evidence>
<proteinExistence type="inferred from homology"/>
<accession>A0ABT1WPJ1</accession>
<comment type="subcellular location">
    <subcellularLocation>
        <location evidence="7">Cell membrane</location>
        <topology evidence="7">Single-pass type II membrane protein</topology>
    </subcellularLocation>
    <text evidence="7">Localizes to the division septum where it forms a ring structure.</text>
</comment>
<feature type="transmembrane region" description="Helical" evidence="7">
    <location>
        <begin position="42"/>
        <end position="64"/>
    </location>
</feature>
<evidence type="ECO:0000256" key="7">
    <source>
        <dbReference type="HAMAP-Rule" id="MF_00910"/>
    </source>
</evidence>
<keyword evidence="2 7" id="KW-0132">Cell division</keyword>
<gene>
    <name evidence="7 9" type="primary">ftsL</name>
    <name evidence="9" type="ORF">NPA36_05890</name>
</gene>
<dbReference type="HAMAP" id="MF_00910">
    <property type="entry name" value="FtsL"/>
    <property type="match status" value="1"/>
</dbReference>
<evidence type="ECO:0000313" key="9">
    <source>
        <dbReference type="EMBL" id="MCQ9210078.1"/>
    </source>
</evidence>
<keyword evidence="10" id="KW-1185">Reference proteome</keyword>
<sequence>MAQVDPYYRSLDSVSIPQVERETKTKEIVIPQEKVRFKYWRFFALSIILISVLATVTIVTQMMVANKNITLQNLKSDTTLLERDNSILIQSTQELSQYDRVMKIAQEQGLKMDEANVRNVTE</sequence>
<name>A0ABT1WPJ1_9LACT</name>
<comment type="function">
    <text evidence="7">Essential cell division protein.</text>
</comment>